<dbReference type="Proteomes" id="UP000663722">
    <property type="component" value="Chromosome"/>
</dbReference>
<proteinExistence type="predicted"/>
<sequence>MSACLGLGNAKHIRRFVSPAGKTGQGIFNLLHITLKSVYGRICL</sequence>
<protein>
    <submittedName>
        <fullName evidence="1">Uncharacterized protein</fullName>
    </submittedName>
</protein>
<gene>
    <name evidence="1" type="ORF">dnm_064110</name>
</gene>
<keyword evidence="2" id="KW-1185">Reference proteome</keyword>
<evidence type="ECO:0000313" key="1">
    <source>
        <dbReference type="EMBL" id="QTA90350.1"/>
    </source>
</evidence>
<evidence type="ECO:0000313" key="2">
    <source>
        <dbReference type="Proteomes" id="UP000663722"/>
    </source>
</evidence>
<dbReference type="EMBL" id="CP061800">
    <property type="protein sequence ID" value="QTA90350.1"/>
    <property type="molecule type" value="Genomic_DNA"/>
</dbReference>
<organism evidence="1 2">
    <name type="scientific">Desulfonema magnum</name>
    <dbReference type="NCBI Taxonomy" id="45655"/>
    <lineage>
        <taxon>Bacteria</taxon>
        <taxon>Pseudomonadati</taxon>
        <taxon>Thermodesulfobacteriota</taxon>
        <taxon>Desulfobacteria</taxon>
        <taxon>Desulfobacterales</taxon>
        <taxon>Desulfococcaceae</taxon>
        <taxon>Desulfonema</taxon>
    </lineage>
</organism>
<reference evidence="1" key="1">
    <citation type="journal article" date="2021" name="Microb. Physiol.">
        <title>Proteogenomic Insights into the Physiology of Marine, Sulfate-Reducing, Filamentous Desulfonema limicola and Desulfonema magnum.</title>
        <authorList>
            <person name="Schnaars V."/>
            <person name="Wohlbrand L."/>
            <person name="Scheve S."/>
            <person name="Hinrichs C."/>
            <person name="Reinhardt R."/>
            <person name="Rabus R."/>
        </authorList>
    </citation>
    <scope>NUCLEOTIDE SEQUENCE</scope>
    <source>
        <strain evidence="1">4be13</strain>
    </source>
</reference>
<dbReference type="AlphaFoldDB" id="A0A975BRP4"/>
<accession>A0A975BRP4</accession>
<name>A0A975BRP4_9BACT</name>
<dbReference type="KEGG" id="dmm:dnm_064110"/>